<protein>
    <recommendedName>
        <fullName evidence="1">RsbT co-antagonist protein RsbRD N-terminal domain-containing protein</fullName>
    </recommendedName>
</protein>
<dbReference type="HOGENOM" id="CLU_129910_0_0_11"/>
<dbReference type="InterPro" id="IPR025751">
    <property type="entry name" value="RsbRD_N_dom"/>
</dbReference>
<reference evidence="3" key="1">
    <citation type="submission" date="2014-08" db="EMBL/GenBank/DDBJ databases">
        <title>Coriobacteriaceae sp. complete genome.</title>
        <authorList>
            <person name="Looft T."/>
            <person name="Bayles D.O."/>
            <person name="Stanton T.B."/>
        </authorList>
    </citation>
    <scope>NUCLEOTIDE SEQUENCE [LARGE SCALE GENOMIC DNA]</scope>
    <source>
        <strain evidence="3">68-1-3</strain>
    </source>
</reference>
<keyword evidence="3" id="KW-1185">Reference proteome</keyword>
<organism evidence="2 3">
    <name type="scientific">Berryella intestinalis</name>
    <dbReference type="NCBI Taxonomy" id="1531429"/>
    <lineage>
        <taxon>Bacteria</taxon>
        <taxon>Bacillati</taxon>
        <taxon>Actinomycetota</taxon>
        <taxon>Coriobacteriia</taxon>
        <taxon>Eggerthellales</taxon>
        <taxon>Eggerthellaceae</taxon>
        <taxon>Berryella</taxon>
    </lineage>
</organism>
<feature type="domain" description="RsbT co-antagonist protein RsbRD N-terminal" evidence="1">
    <location>
        <begin position="13"/>
        <end position="142"/>
    </location>
</feature>
<evidence type="ECO:0000313" key="3">
    <source>
        <dbReference type="Proteomes" id="UP000031121"/>
    </source>
</evidence>
<dbReference type="STRING" id="1531429.JI75_04630"/>
<dbReference type="OrthoDB" id="1724246at2"/>
<dbReference type="RefSeq" id="WP_039689088.1">
    <property type="nucleotide sequence ID" value="NZ_CP009302.1"/>
</dbReference>
<dbReference type="Proteomes" id="UP000031121">
    <property type="component" value="Chromosome"/>
</dbReference>
<dbReference type="AlphaFoldDB" id="A0A0A8B414"/>
<proteinExistence type="predicted"/>
<evidence type="ECO:0000259" key="1">
    <source>
        <dbReference type="Pfam" id="PF14361"/>
    </source>
</evidence>
<dbReference type="EMBL" id="CP009302">
    <property type="protein sequence ID" value="AJC12059.1"/>
    <property type="molecule type" value="Genomic_DNA"/>
</dbReference>
<sequence>MSAHLRIQGGREAIVRAWSDVLAASSGASVLEGEVSSQRFSNPVAYRIDRAAREVVRFLFEGDWGASVPESIDDACHVLALQDAEPSVSLGSFFRLRQIALERMDGEIDRATLLQLDERIDRCVLEALDCHVRCREQIMQMRIGELKRREKMLERMRETPVTELGEGW</sequence>
<dbReference type="KEGG" id="cbac:JI75_04630"/>
<evidence type="ECO:0000313" key="2">
    <source>
        <dbReference type="EMBL" id="AJC12059.1"/>
    </source>
</evidence>
<name>A0A0A8B414_9ACTN</name>
<reference evidence="2 3" key="2">
    <citation type="journal article" date="2015" name="Genome Announc.">
        <title>Complete Genome Sequence of Coriobacteriaceae Strain 68-1-3, a Novel Mucus-Degrading Isolate from the Swine Intestinal Tract.</title>
        <authorList>
            <person name="Looft T."/>
            <person name="Bayles D.O."/>
            <person name="Alt D.P."/>
            <person name="Stanton T.B."/>
        </authorList>
    </citation>
    <scope>NUCLEOTIDE SEQUENCE [LARGE SCALE GENOMIC DNA]</scope>
    <source>
        <strain evidence="2 3">68-1-3</strain>
    </source>
</reference>
<accession>A0A0A8B414</accession>
<gene>
    <name evidence="2" type="ORF">JI75_04630</name>
</gene>
<dbReference type="Pfam" id="PF14361">
    <property type="entry name" value="RsbRD_N"/>
    <property type="match status" value="1"/>
</dbReference>